<dbReference type="Pfam" id="PF00005">
    <property type="entry name" value="ABC_tran"/>
    <property type="match status" value="2"/>
</dbReference>
<accession>A0ABY7XD41</accession>
<dbReference type="PANTHER" id="PTHR43790">
    <property type="entry name" value="CARBOHYDRATE TRANSPORT ATP-BINDING PROTEIN MG119-RELATED"/>
    <property type="match status" value="1"/>
</dbReference>
<dbReference type="InterPro" id="IPR017871">
    <property type="entry name" value="ABC_transporter-like_CS"/>
</dbReference>
<dbReference type="CDD" id="cd03215">
    <property type="entry name" value="ABC_Carb_Monos_II"/>
    <property type="match status" value="1"/>
</dbReference>
<evidence type="ECO:0000256" key="2">
    <source>
        <dbReference type="ARBA" id="ARBA00022840"/>
    </source>
</evidence>
<gene>
    <name evidence="4" type="ORF">PUW25_01340</name>
</gene>
<sequence length="526" mass="58487">MQSYTSESIEPSSAGPKYSALIRGRDDYILETRGLTKRFGSFTANDRLDLRIKYGEIHAILGENGAGKSTLMNMLSGLLHPDEGELLFKGKRVHFDSPRQAMEIGIGMVHQHFMLIPALTVAENVVLGLKEGRSPWFHFRRACAEIQKISDAYGLDVDPAKRVSELSVGQQQRVEIVKTLYRGAEFIIMDEPTAVLTPPEVKDLFVVLRSLKEQGKTIVFISHKLQEVEAVCDQVTVLRAGQMEGSMAMKETTPAELAKLMVGREVTVLKHSPYTRSQRCLLEVQDLSVVRSQVPVLSDIKLTVREGEIVGIAGVDGNGQRELSEALMGLTELSSGEIKLDGRPVKRLHPRYMTEQGVGYIPEDRHKEGLMLPMSIGENLIAKQYRSSIFSKFGMLRKGAIRKTAEQAVQEFDIRTPSSERAAGQLSGGNQQKVILARELMLNPKLLIAMQPTRGMDVGAAEYVHKRLLAERDRGVGILLISTELEEVMSLSDRIAVLFKGRIVDMVSREEATRERIGRSMAGMMD</sequence>
<proteinExistence type="predicted"/>
<evidence type="ECO:0000259" key="3">
    <source>
        <dbReference type="PROSITE" id="PS50893"/>
    </source>
</evidence>
<dbReference type="GO" id="GO:0005524">
    <property type="term" value="F:ATP binding"/>
    <property type="evidence" value="ECO:0007669"/>
    <property type="project" value="UniProtKB-KW"/>
</dbReference>
<dbReference type="PROSITE" id="PS50893">
    <property type="entry name" value="ABC_TRANSPORTER_2"/>
    <property type="match status" value="2"/>
</dbReference>
<evidence type="ECO:0000256" key="1">
    <source>
        <dbReference type="ARBA" id="ARBA00022741"/>
    </source>
</evidence>
<keyword evidence="5" id="KW-1185">Reference proteome</keyword>
<evidence type="ECO:0000313" key="5">
    <source>
        <dbReference type="Proteomes" id="UP001221519"/>
    </source>
</evidence>
<dbReference type="InterPro" id="IPR003439">
    <property type="entry name" value="ABC_transporter-like_ATP-bd"/>
</dbReference>
<evidence type="ECO:0000313" key="4">
    <source>
        <dbReference type="EMBL" id="WDI02666.1"/>
    </source>
</evidence>
<reference evidence="4 5" key="1">
    <citation type="submission" date="2023-02" db="EMBL/GenBank/DDBJ databases">
        <title>Pathogen: clinical or host-associated sample.</title>
        <authorList>
            <person name="Hergert J."/>
            <person name="Casey R."/>
            <person name="Wagner J."/>
            <person name="Young E.L."/>
            <person name="Oakeson K.F."/>
        </authorList>
    </citation>
    <scope>NUCLEOTIDE SEQUENCE [LARGE SCALE GENOMIC DNA]</scope>
    <source>
        <strain evidence="4 5">2022CK-00829</strain>
    </source>
</reference>
<dbReference type="EMBL" id="CP118108">
    <property type="protein sequence ID" value="WDI02666.1"/>
    <property type="molecule type" value="Genomic_DNA"/>
</dbReference>
<protein>
    <submittedName>
        <fullName evidence="4">ABC transporter ATP-binding protein</fullName>
    </submittedName>
</protein>
<keyword evidence="1" id="KW-0547">Nucleotide-binding</keyword>
<dbReference type="SMART" id="SM00382">
    <property type="entry name" value="AAA"/>
    <property type="match status" value="1"/>
</dbReference>
<keyword evidence="2 4" id="KW-0067">ATP-binding</keyword>
<organism evidence="4 5">
    <name type="scientific">Paenibacillus urinalis</name>
    <dbReference type="NCBI Taxonomy" id="521520"/>
    <lineage>
        <taxon>Bacteria</taxon>
        <taxon>Bacillati</taxon>
        <taxon>Bacillota</taxon>
        <taxon>Bacilli</taxon>
        <taxon>Bacillales</taxon>
        <taxon>Paenibacillaceae</taxon>
        <taxon>Paenibacillus</taxon>
    </lineage>
</organism>
<dbReference type="RefSeq" id="WP_081872544.1">
    <property type="nucleotide sequence ID" value="NZ_CP118106.1"/>
</dbReference>
<dbReference type="InterPro" id="IPR003593">
    <property type="entry name" value="AAA+_ATPase"/>
</dbReference>
<dbReference type="InterPro" id="IPR027417">
    <property type="entry name" value="P-loop_NTPase"/>
</dbReference>
<feature type="domain" description="ABC transporter" evidence="3">
    <location>
        <begin position="30"/>
        <end position="265"/>
    </location>
</feature>
<dbReference type="Proteomes" id="UP001221519">
    <property type="component" value="Chromosome"/>
</dbReference>
<name>A0ABY7XD41_9BACL</name>
<dbReference type="PROSITE" id="PS00211">
    <property type="entry name" value="ABC_TRANSPORTER_1"/>
    <property type="match status" value="2"/>
</dbReference>
<dbReference type="Gene3D" id="3.40.50.300">
    <property type="entry name" value="P-loop containing nucleotide triphosphate hydrolases"/>
    <property type="match status" value="2"/>
</dbReference>
<feature type="domain" description="ABC transporter" evidence="3">
    <location>
        <begin position="282"/>
        <end position="525"/>
    </location>
</feature>
<dbReference type="SUPFAM" id="SSF52540">
    <property type="entry name" value="P-loop containing nucleoside triphosphate hydrolases"/>
    <property type="match status" value="2"/>
</dbReference>
<dbReference type="CDD" id="cd03216">
    <property type="entry name" value="ABC_Carb_Monos_I"/>
    <property type="match status" value="1"/>
</dbReference>
<dbReference type="InterPro" id="IPR050107">
    <property type="entry name" value="ABC_carbohydrate_import_ATPase"/>
</dbReference>
<dbReference type="PANTHER" id="PTHR43790:SF4">
    <property type="entry name" value="GUANOSINE IMPORT ATP-BINDING PROTEIN NUPO"/>
    <property type="match status" value="1"/>
</dbReference>